<reference evidence="1 2" key="1">
    <citation type="submission" date="2016-11" db="EMBL/GenBank/DDBJ databases">
        <title>Description of two novel members of the family Erysipelotrichaceae: Ileibacterium lipovorans gen. nov., sp. nov. and Dubosiella newyorkensis, gen. nov., sp. nov.</title>
        <authorList>
            <person name="Cox L.M."/>
            <person name="Sohn J."/>
            <person name="Tyrrell K.L."/>
            <person name="Citron D.M."/>
            <person name="Lawson P.A."/>
            <person name="Patel N.B."/>
            <person name="Iizumi T."/>
            <person name="Perez-Perez G.I."/>
            <person name="Goldstein E.J."/>
            <person name="Blaser M.J."/>
        </authorList>
    </citation>
    <scope>NUCLEOTIDE SEQUENCE [LARGE SCALE GENOMIC DNA]</scope>
    <source>
        <strain evidence="1 2">NYU-BL-A4</strain>
    </source>
</reference>
<dbReference type="Proteomes" id="UP000186705">
    <property type="component" value="Unassembled WGS sequence"/>
</dbReference>
<evidence type="ECO:0000313" key="2">
    <source>
        <dbReference type="Proteomes" id="UP000186705"/>
    </source>
</evidence>
<dbReference type="STRING" id="1862672.BO225_05435"/>
<keyword evidence="2" id="KW-1185">Reference proteome</keyword>
<dbReference type="GeneID" id="78275389"/>
<sequence length="98" mass="11239">MHLIKSNLQKLEKNILFGQEITKKAKKGVDLLTKESRRIHVDDPMSIINFEFLLDDMEDHLTSWESALTDARFAMTVLRTKCAAINKGPLEKAEKDKP</sequence>
<protein>
    <submittedName>
        <fullName evidence="1">Uncharacterized protein</fullName>
    </submittedName>
</protein>
<evidence type="ECO:0000313" key="1">
    <source>
        <dbReference type="EMBL" id="OLU46614.1"/>
    </source>
</evidence>
<organism evidence="1 2">
    <name type="scientific">Dubosiella newyorkensis</name>
    <dbReference type="NCBI Taxonomy" id="1862672"/>
    <lineage>
        <taxon>Bacteria</taxon>
        <taxon>Bacillati</taxon>
        <taxon>Bacillota</taxon>
        <taxon>Erysipelotrichia</taxon>
        <taxon>Erysipelotrichales</taxon>
        <taxon>Erysipelotrichaceae</taxon>
        <taxon>Dubosiella</taxon>
    </lineage>
</organism>
<comment type="caution">
    <text evidence="1">The sequence shown here is derived from an EMBL/GenBank/DDBJ whole genome shotgun (WGS) entry which is preliminary data.</text>
</comment>
<accession>A0A1U7NMY3</accession>
<dbReference type="RefSeq" id="WP_076341262.1">
    <property type="nucleotide sequence ID" value="NZ_JBGNFS010000008.1"/>
</dbReference>
<proteinExistence type="predicted"/>
<dbReference type="EMBL" id="MPKA01000062">
    <property type="protein sequence ID" value="OLU46614.1"/>
    <property type="molecule type" value="Genomic_DNA"/>
</dbReference>
<dbReference type="AlphaFoldDB" id="A0A1U7NMY3"/>
<name>A0A1U7NMY3_9FIRM</name>
<gene>
    <name evidence="1" type="ORF">BO225_05435</name>
</gene>